<comment type="caution">
    <text evidence="3">The sequence shown here is derived from an EMBL/GenBank/DDBJ whole genome shotgun (WGS) entry which is preliminary data.</text>
</comment>
<sequence length="140" mass="16337">MARIRIELPERWHFETEFPVRIGDINFGNHLAHDAIVTLLHEARALFFKEYGWHELNIEGKGIIMADIGIMYLAEAFHGDMLRYEITARDFSTKGCDLVYRVSRVDDDREVVRAKTGIVFFDYEAREPVAIPEVFSKIFE</sequence>
<evidence type="ECO:0000256" key="2">
    <source>
        <dbReference type="ARBA" id="ARBA00022801"/>
    </source>
</evidence>
<dbReference type="SUPFAM" id="SSF54637">
    <property type="entry name" value="Thioesterase/thiol ester dehydrase-isomerase"/>
    <property type="match status" value="1"/>
</dbReference>
<dbReference type="PANTHER" id="PTHR31793:SF27">
    <property type="entry name" value="NOVEL THIOESTERASE SUPERFAMILY DOMAIN AND SAPOSIN A-TYPE DOMAIN CONTAINING PROTEIN (0610012H03RIK)"/>
    <property type="match status" value="1"/>
</dbReference>
<comment type="similarity">
    <text evidence="1">Belongs to the 4-hydroxybenzoyl-CoA thioesterase family.</text>
</comment>
<reference evidence="3 4" key="1">
    <citation type="submission" date="2019-10" db="EMBL/GenBank/DDBJ databases">
        <title>Extracellular Electron Transfer in a Candidatus Methanoperedens spp. Enrichment Culture.</title>
        <authorList>
            <person name="Berger S."/>
            <person name="Rangel Shaw D."/>
            <person name="Berben T."/>
            <person name="In 'T Zandt M."/>
            <person name="Frank J."/>
            <person name="Reimann J."/>
            <person name="Jetten M.S.M."/>
            <person name="Welte C.U."/>
        </authorList>
    </citation>
    <scope>NUCLEOTIDE SEQUENCE [LARGE SCALE GENOMIC DNA]</scope>
    <source>
        <strain evidence="3">SB12</strain>
    </source>
</reference>
<dbReference type="GO" id="GO:0047617">
    <property type="term" value="F:fatty acyl-CoA hydrolase activity"/>
    <property type="evidence" value="ECO:0007669"/>
    <property type="project" value="TreeGrafter"/>
</dbReference>
<accession>A0A833LVZ4</accession>
<name>A0A833LVZ4_9LEPT</name>
<dbReference type="EMBL" id="WBUI01000025">
    <property type="protein sequence ID" value="KAB2929869.1"/>
    <property type="molecule type" value="Genomic_DNA"/>
</dbReference>
<dbReference type="Gene3D" id="3.10.129.10">
    <property type="entry name" value="Hotdog Thioesterase"/>
    <property type="match status" value="1"/>
</dbReference>
<organism evidence="3 4">
    <name type="scientific">Leptonema illini</name>
    <dbReference type="NCBI Taxonomy" id="183"/>
    <lineage>
        <taxon>Bacteria</taxon>
        <taxon>Pseudomonadati</taxon>
        <taxon>Spirochaetota</taxon>
        <taxon>Spirochaetia</taxon>
        <taxon>Leptospirales</taxon>
        <taxon>Leptospiraceae</taxon>
        <taxon>Leptonema</taxon>
    </lineage>
</organism>
<proteinExistence type="inferred from homology"/>
<dbReference type="Proteomes" id="UP000460298">
    <property type="component" value="Unassembled WGS sequence"/>
</dbReference>
<dbReference type="PANTHER" id="PTHR31793">
    <property type="entry name" value="4-HYDROXYBENZOYL-COA THIOESTERASE FAMILY MEMBER"/>
    <property type="match status" value="1"/>
</dbReference>
<dbReference type="Pfam" id="PF13279">
    <property type="entry name" value="4HBT_2"/>
    <property type="match status" value="1"/>
</dbReference>
<gene>
    <name evidence="3" type="ORF">F9K24_18385</name>
</gene>
<evidence type="ECO:0000313" key="4">
    <source>
        <dbReference type="Proteomes" id="UP000460298"/>
    </source>
</evidence>
<dbReference type="InterPro" id="IPR050563">
    <property type="entry name" value="4-hydroxybenzoyl-CoA_TE"/>
</dbReference>
<dbReference type="AlphaFoldDB" id="A0A833LVZ4"/>
<protein>
    <submittedName>
        <fullName evidence="3">Thioesterase</fullName>
    </submittedName>
</protein>
<evidence type="ECO:0000313" key="3">
    <source>
        <dbReference type="EMBL" id="KAB2929869.1"/>
    </source>
</evidence>
<evidence type="ECO:0000256" key="1">
    <source>
        <dbReference type="ARBA" id="ARBA00005953"/>
    </source>
</evidence>
<dbReference type="CDD" id="cd00586">
    <property type="entry name" value="4HBT"/>
    <property type="match status" value="1"/>
</dbReference>
<dbReference type="InterPro" id="IPR029069">
    <property type="entry name" value="HotDog_dom_sf"/>
</dbReference>
<keyword evidence="2" id="KW-0378">Hydrolase</keyword>